<name>A0AAV5UIH5_9BILA</name>
<dbReference type="Proteomes" id="UP001432027">
    <property type="component" value="Unassembled WGS sequence"/>
</dbReference>
<protein>
    <submittedName>
        <fullName evidence="1">Uncharacterized protein</fullName>
    </submittedName>
</protein>
<evidence type="ECO:0000313" key="2">
    <source>
        <dbReference type="Proteomes" id="UP001432027"/>
    </source>
</evidence>
<gene>
    <name evidence="1" type="ORF">PENTCL1PPCAC_29040</name>
</gene>
<dbReference type="AlphaFoldDB" id="A0AAV5UIH5"/>
<comment type="caution">
    <text evidence="1">The sequence shown here is derived from an EMBL/GenBank/DDBJ whole genome shotgun (WGS) entry which is preliminary data.</text>
</comment>
<sequence>NVLIRGVLAHGVVLGRNRCITMWSFGPPQLCQLGPERLLQQRRIHNGTQTAILSQELPEHRMRCHPYCGPESYWVAMWTGRQCELRQLGPERHLHHVHSGAETAILCRNLLRRCHNY</sequence>
<evidence type="ECO:0000313" key="1">
    <source>
        <dbReference type="EMBL" id="GMT06866.1"/>
    </source>
</evidence>
<feature type="non-terminal residue" evidence="1">
    <location>
        <position position="1"/>
    </location>
</feature>
<keyword evidence="2" id="KW-1185">Reference proteome</keyword>
<organism evidence="1 2">
    <name type="scientific">Pristionchus entomophagus</name>
    <dbReference type="NCBI Taxonomy" id="358040"/>
    <lineage>
        <taxon>Eukaryota</taxon>
        <taxon>Metazoa</taxon>
        <taxon>Ecdysozoa</taxon>
        <taxon>Nematoda</taxon>
        <taxon>Chromadorea</taxon>
        <taxon>Rhabditida</taxon>
        <taxon>Rhabditina</taxon>
        <taxon>Diplogasteromorpha</taxon>
        <taxon>Diplogasteroidea</taxon>
        <taxon>Neodiplogasteridae</taxon>
        <taxon>Pristionchus</taxon>
    </lineage>
</organism>
<reference evidence="1" key="1">
    <citation type="submission" date="2023-10" db="EMBL/GenBank/DDBJ databases">
        <title>Genome assembly of Pristionchus species.</title>
        <authorList>
            <person name="Yoshida K."/>
            <person name="Sommer R.J."/>
        </authorList>
    </citation>
    <scope>NUCLEOTIDE SEQUENCE</scope>
    <source>
        <strain evidence="1">RS0144</strain>
    </source>
</reference>
<proteinExistence type="predicted"/>
<accession>A0AAV5UIH5</accession>
<dbReference type="EMBL" id="BTSX01000006">
    <property type="protein sequence ID" value="GMT06866.1"/>
    <property type="molecule type" value="Genomic_DNA"/>
</dbReference>